<sequence length="109" mass="12807">MLLIGKIIIFLLGMGVAVQIVAAFYSILDLWYTIRTEYPRVIRGIVFWCGISALIAFLVGDNLRNAFLWGIIFYVPFYVGNFYLLQSIIRYRYNKVEHEIHDEQQEESH</sequence>
<comment type="caution">
    <text evidence="2">The sequence shown here is derived from an EMBL/GenBank/DDBJ whole genome shotgun (WGS) entry which is preliminary data.</text>
</comment>
<feature type="transmembrane region" description="Helical" evidence="1">
    <location>
        <begin position="40"/>
        <end position="60"/>
    </location>
</feature>
<evidence type="ECO:0000256" key="1">
    <source>
        <dbReference type="SAM" id="Phobius"/>
    </source>
</evidence>
<keyword evidence="1" id="KW-0472">Membrane</keyword>
<accession>A0A444IVC6</accession>
<gene>
    <name evidence="2" type="ORF">H206_01342</name>
</gene>
<keyword evidence="3" id="KW-1185">Reference proteome</keyword>
<keyword evidence="1" id="KW-1133">Transmembrane helix</keyword>
<dbReference type="AlphaFoldDB" id="A0A444IVC6"/>
<dbReference type="EMBL" id="MTKO01000088">
    <property type="protein sequence ID" value="RWX44817.1"/>
    <property type="molecule type" value="Genomic_DNA"/>
</dbReference>
<name>A0A444IVC6_9BACT</name>
<evidence type="ECO:0000313" key="3">
    <source>
        <dbReference type="Proteomes" id="UP000287853"/>
    </source>
</evidence>
<reference evidence="2 3" key="1">
    <citation type="submission" date="2017-01" db="EMBL/GenBank/DDBJ databases">
        <title>The cable genome- insights into the physiology and evolution of filamentous bacteria capable of sulfide oxidation via long distance electron transfer.</title>
        <authorList>
            <person name="Schreiber L."/>
            <person name="Bjerg J.T."/>
            <person name="Boggild A."/>
            <person name="Van De Vossenberg J."/>
            <person name="Meysman F."/>
            <person name="Nielsen L.P."/>
            <person name="Schramm A."/>
            <person name="Kjeldsen K.U."/>
        </authorList>
    </citation>
    <scope>NUCLEOTIDE SEQUENCE [LARGE SCALE GENOMIC DNA]</scope>
    <source>
        <strain evidence="2">MCF</strain>
    </source>
</reference>
<keyword evidence="1" id="KW-0812">Transmembrane</keyword>
<evidence type="ECO:0000313" key="2">
    <source>
        <dbReference type="EMBL" id="RWX44817.1"/>
    </source>
</evidence>
<dbReference type="Proteomes" id="UP000287853">
    <property type="component" value="Unassembled WGS sequence"/>
</dbReference>
<feature type="transmembrane region" description="Helical" evidence="1">
    <location>
        <begin position="66"/>
        <end position="85"/>
    </location>
</feature>
<protein>
    <submittedName>
        <fullName evidence="2">Uncharacterized protein</fullName>
    </submittedName>
</protein>
<organism evidence="2 3">
    <name type="scientific">Candidatus Electrothrix aarhusensis</name>
    <dbReference type="NCBI Taxonomy" id="1859131"/>
    <lineage>
        <taxon>Bacteria</taxon>
        <taxon>Pseudomonadati</taxon>
        <taxon>Thermodesulfobacteriota</taxon>
        <taxon>Desulfobulbia</taxon>
        <taxon>Desulfobulbales</taxon>
        <taxon>Desulfobulbaceae</taxon>
        <taxon>Candidatus Electrothrix</taxon>
    </lineage>
</organism>
<feature type="transmembrane region" description="Helical" evidence="1">
    <location>
        <begin position="6"/>
        <end position="28"/>
    </location>
</feature>
<proteinExistence type="predicted"/>